<gene>
    <name evidence="2" type="ORF">NHX12_008449</name>
</gene>
<feature type="compositionally biased region" description="Polar residues" evidence="1">
    <location>
        <begin position="21"/>
        <end position="32"/>
    </location>
</feature>
<dbReference type="Proteomes" id="UP001148018">
    <property type="component" value="Unassembled WGS sequence"/>
</dbReference>
<evidence type="ECO:0000313" key="3">
    <source>
        <dbReference type="Proteomes" id="UP001148018"/>
    </source>
</evidence>
<reference evidence="2" key="1">
    <citation type="submission" date="2022-07" db="EMBL/GenBank/DDBJ databases">
        <title>Chromosome-level genome of Muraenolepis orangiensis.</title>
        <authorList>
            <person name="Kim J."/>
        </authorList>
    </citation>
    <scope>NUCLEOTIDE SEQUENCE</scope>
    <source>
        <strain evidence="2">KU_S4_2022</strain>
        <tissue evidence="2">Muscle</tissue>
    </source>
</reference>
<dbReference type="EMBL" id="JANIIK010000114">
    <property type="protein sequence ID" value="KAJ3590498.1"/>
    <property type="molecule type" value="Genomic_DNA"/>
</dbReference>
<comment type="caution">
    <text evidence="2">The sequence shown here is derived from an EMBL/GenBank/DDBJ whole genome shotgun (WGS) entry which is preliminary data.</text>
</comment>
<keyword evidence="3" id="KW-1185">Reference proteome</keyword>
<feature type="region of interest" description="Disordered" evidence="1">
    <location>
        <begin position="1"/>
        <end position="69"/>
    </location>
</feature>
<sequence>MSRSRAPRSPTPPPTEPLTRDSSNSSQHSNNVAVIASDEHGSGSPPNSAPREPLVSVRTALQNTGGDLTAAEAACAEEAADGATGDTNPDLELPCTSRVATKRSLDSADRAAVEALQKKVTDSTDLLKELAAKPKDQPTNEREVFGQYVHNSLLTMSKARLMVINKLLTVHGGR</sequence>
<evidence type="ECO:0000313" key="2">
    <source>
        <dbReference type="EMBL" id="KAJ3590498.1"/>
    </source>
</evidence>
<protein>
    <submittedName>
        <fullName evidence="2">Uncharacterized protein</fullName>
    </submittedName>
</protein>
<evidence type="ECO:0000256" key="1">
    <source>
        <dbReference type="SAM" id="MobiDB-lite"/>
    </source>
</evidence>
<name>A0A9Q0DLD0_9TELE</name>
<organism evidence="2 3">
    <name type="scientific">Muraenolepis orangiensis</name>
    <name type="common">Patagonian moray cod</name>
    <dbReference type="NCBI Taxonomy" id="630683"/>
    <lineage>
        <taxon>Eukaryota</taxon>
        <taxon>Metazoa</taxon>
        <taxon>Chordata</taxon>
        <taxon>Craniata</taxon>
        <taxon>Vertebrata</taxon>
        <taxon>Euteleostomi</taxon>
        <taxon>Actinopterygii</taxon>
        <taxon>Neopterygii</taxon>
        <taxon>Teleostei</taxon>
        <taxon>Neoteleostei</taxon>
        <taxon>Acanthomorphata</taxon>
        <taxon>Zeiogadaria</taxon>
        <taxon>Gadariae</taxon>
        <taxon>Gadiformes</taxon>
        <taxon>Muraenolepidoidei</taxon>
        <taxon>Muraenolepididae</taxon>
        <taxon>Muraenolepis</taxon>
    </lineage>
</organism>
<proteinExistence type="predicted"/>
<accession>A0A9Q0DLD0</accession>
<dbReference type="AlphaFoldDB" id="A0A9Q0DLD0"/>